<evidence type="ECO:0000256" key="8">
    <source>
        <dbReference type="ARBA" id="ARBA00022490"/>
    </source>
</evidence>
<evidence type="ECO:0000313" key="18">
    <source>
        <dbReference type="EMBL" id="EZG48822.1"/>
    </source>
</evidence>
<dbReference type="Pfam" id="PF07994">
    <property type="entry name" value="NAD_binding_5"/>
    <property type="match status" value="1"/>
</dbReference>
<evidence type="ECO:0000256" key="5">
    <source>
        <dbReference type="ARBA" id="ARBA00010813"/>
    </source>
</evidence>
<evidence type="ECO:0000256" key="10">
    <source>
        <dbReference type="ARBA" id="ARBA00022550"/>
    </source>
</evidence>
<dbReference type="SUPFAM" id="SSF55347">
    <property type="entry name" value="Glyceraldehyde-3-phosphate dehydrogenase-like, C-terminal domain"/>
    <property type="match status" value="1"/>
</dbReference>
<comment type="pathway">
    <text evidence="4">Polyol metabolism; myo-inositol biosynthesis; myo-inositol from D-glucose 6-phosphate: step 1/2.</text>
</comment>
<accession>A0A023B293</accession>
<dbReference type="EC" id="5.5.1.4" evidence="7"/>
<dbReference type="Proteomes" id="UP000019763">
    <property type="component" value="Unassembled WGS sequence"/>
</dbReference>
<keyword evidence="19" id="KW-1185">Reference proteome</keyword>
<dbReference type="InterPro" id="IPR036291">
    <property type="entry name" value="NAD(P)-bd_dom_sf"/>
</dbReference>
<keyword evidence="14" id="KW-0413">Isomerase</keyword>
<dbReference type="RefSeq" id="XP_011132074.1">
    <property type="nucleotide sequence ID" value="XM_011133772.1"/>
</dbReference>
<evidence type="ECO:0000256" key="1">
    <source>
        <dbReference type="ARBA" id="ARBA00000113"/>
    </source>
</evidence>
<dbReference type="AlphaFoldDB" id="A0A023B293"/>
<dbReference type="GO" id="GO:0006021">
    <property type="term" value="P:inositol biosynthetic process"/>
    <property type="evidence" value="ECO:0007669"/>
    <property type="project" value="UniProtKB-UniPathway"/>
</dbReference>
<feature type="domain" description="Myo-inositol-1-phosphate synthase GAPDH-like" evidence="17">
    <location>
        <begin position="317"/>
        <end position="430"/>
    </location>
</feature>
<keyword evidence="15" id="KW-1208">Phospholipid metabolism</keyword>
<evidence type="ECO:0000313" key="19">
    <source>
        <dbReference type="Proteomes" id="UP000019763"/>
    </source>
</evidence>
<dbReference type="VEuPathDB" id="CryptoDB:GNI_128340"/>
<evidence type="ECO:0000256" key="6">
    <source>
        <dbReference type="ARBA" id="ARBA00011881"/>
    </source>
</evidence>
<keyword evidence="11" id="KW-0520">NAD</keyword>
<dbReference type="SUPFAM" id="SSF51735">
    <property type="entry name" value="NAD(P)-binding Rossmann-fold domains"/>
    <property type="match status" value="1"/>
</dbReference>
<keyword evidence="10" id="KW-0398">Inositol biosynthesis</keyword>
<evidence type="ECO:0000256" key="15">
    <source>
        <dbReference type="ARBA" id="ARBA00023264"/>
    </source>
</evidence>
<sequence>MVRPTSNLTCEIARPLIVTGAEEKDGYLYSSHSYTRTVVDAQEARMVATTKTTKVDYRTEVRVPRVGVMFIGLAGNNGTTLAAGLLANKKGVTWETQRGDRRANWLGSVAMTATCKVGVNEQNGEEIYMPVNRLLPMLHPDNLVLGGWDINAMPLDEAMKRAGVLPVEVQRQLREEMNGIAVYPGVYDYDFIATNQEVRADHVITRKDKQGQLETLRSNIREFKKANDLEKVIIFWNGNTERFSDHLEGVHDTAEHLLEAIRNNTTEIAPSLLYCVAAVLEGCAYVNGSPQNTFCDGVLELAKQKGVYLAGDDLKTGQTKFKSVMADFLVSTGLKPVSIVSYNHLGNNDGLNLSSEKQFRSKEITKASVVDDMIASNSLLYKEGEHPDHLIVIKYVPTVGDSKRALDEYTADIFMNGAQTVVVHNTCEDSLLAAPIILDLVLFMELLQRIHVKTEQDQEFQQLDTLASLLSLFLKAPQVPKHAPVINALFPQREALVDFLRAAAGLPATDYIALNYRRTQN</sequence>
<gene>
    <name evidence="18" type="ORF">GNI_128340</name>
</gene>
<evidence type="ECO:0000256" key="7">
    <source>
        <dbReference type="ARBA" id="ARBA00012125"/>
    </source>
</evidence>
<dbReference type="Pfam" id="PF01658">
    <property type="entry name" value="Inos-1-P_synth"/>
    <property type="match status" value="1"/>
</dbReference>
<dbReference type="OMA" id="VYVPMKE"/>
<dbReference type="UniPathway" id="UPA00823">
    <property type="reaction ID" value="UER00787"/>
</dbReference>
<dbReference type="eggNOG" id="KOG0693">
    <property type="taxonomic scope" value="Eukaryota"/>
</dbReference>
<protein>
    <recommendedName>
        <fullName evidence="16">Inositol-3-phosphate synthase</fullName>
        <ecNumber evidence="7">5.5.1.4</ecNumber>
    </recommendedName>
</protein>
<reference evidence="18" key="1">
    <citation type="submission" date="2013-12" db="EMBL/GenBank/DDBJ databases">
        <authorList>
            <person name="Omoto C.K."/>
            <person name="Sibley D."/>
            <person name="Venepally P."/>
            <person name="Hadjithomas M."/>
            <person name="Karamycheva S."/>
            <person name="Brunk B."/>
            <person name="Roos D."/>
            <person name="Caler E."/>
            <person name="Lorenzi H."/>
        </authorList>
    </citation>
    <scope>NUCLEOTIDE SEQUENCE</scope>
</reference>
<organism evidence="18 19">
    <name type="scientific">Gregarina niphandrodes</name>
    <name type="common">Septate eugregarine</name>
    <dbReference type="NCBI Taxonomy" id="110365"/>
    <lineage>
        <taxon>Eukaryota</taxon>
        <taxon>Sar</taxon>
        <taxon>Alveolata</taxon>
        <taxon>Apicomplexa</taxon>
        <taxon>Conoidasida</taxon>
        <taxon>Gregarinasina</taxon>
        <taxon>Eugregarinorida</taxon>
        <taxon>Gregarinidae</taxon>
        <taxon>Gregarina</taxon>
    </lineage>
</organism>
<evidence type="ECO:0000259" key="17">
    <source>
        <dbReference type="Pfam" id="PF01658"/>
    </source>
</evidence>
<dbReference type="InterPro" id="IPR013021">
    <property type="entry name" value="Myo-inos-1-P_Synthase_GAPDH"/>
</dbReference>
<evidence type="ECO:0000256" key="4">
    <source>
        <dbReference type="ARBA" id="ARBA00005117"/>
    </source>
</evidence>
<dbReference type="GO" id="GO:0008654">
    <property type="term" value="P:phospholipid biosynthetic process"/>
    <property type="evidence" value="ECO:0007669"/>
    <property type="project" value="UniProtKB-KW"/>
</dbReference>
<keyword evidence="12" id="KW-0443">Lipid metabolism</keyword>
<dbReference type="PANTHER" id="PTHR11510">
    <property type="entry name" value="MYO-INOSITOL-1 PHOSPHATE SYNTHASE"/>
    <property type="match status" value="1"/>
</dbReference>
<evidence type="ECO:0000256" key="16">
    <source>
        <dbReference type="ARBA" id="ARBA00070063"/>
    </source>
</evidence>
<dbReference type="GeneID" id="22914495"/>
<evidence type="ECO:0000256" key="14">
    <source>
        <dbReference type="ARBA" id="ARBA00023235"/>
    </source>
</evidence>
<dbReference type="InterPro" id="IPR002587">
    <property type="entry name" value="Myo-inos-1-P_Synthase"/>
</dbReference>
<comment type="catalytic activity">
    <reaction evidence="1">
        <text>D-glucose 6-phosphate = 1D-myo-inositol 3-phosphate</text>
        <dbReference type="Rhea" id="RHEA:10716"/>
        <dbReference type="ChEBI" id="CHEBI:58401"/>
        <dbReference type="ChEBI" id="CHEBI:61548"/>
        <dbReference type="EC" id="5.5.1.4"/>
    </reaction>
</comment>
<evidence type="ECO:0000256" key="13">
    <source>
        <dbReference type="ARBA" id="ARBA00023209"/>
    </source>
</evidence>
<dbReference type="FunFam" id="3.40.50.720:FF:000334">
    <property type="entry name" value="Inositol-3-phosphate synthase"/>
    <property type="match status" value="1"/>
</dbReference>
<dbReference type="OrthoDB" id="2887at2759"/>
<dbReference type="GO" id="GO:0005737">
    <property type="term" value="C:cytoplasm"/>
    <property type="evidence" value="ECO:0007669"/>
    <property type="project" value="UniProtKB-SubCell"/>
</dbReference>
<dbReference type="GO" id="GO:0004512">
    <property type="term" value="F:inositol-3-phosphate synthase activity"/>
    <property type="evidence" value="ECO:0007669"/>
    <property type="project" value="UniProtKB-EC"/>
</dbReference>
<dbReference type="FunFam" id="3.40.50.720:FF:000069">
    <property type="entry name" value="Inositol-3-phosphate synthase 1"/>
    <property type="match status" value="1"/>
</dbReference>
<comment type="similarity">
    <text evidence="5">Belongs to the myo-inositol 1-phosphate synthase family.</text>
</comment>
<evidence type="ECO:0000256" key="2">
    <source>
        <dbReference type="ARBA" id="ARBA00001911"/>
    </source>
</evidence>
<evidence type="ECO:0000256" key="9">
    <source>
        <dbReference type="ARBA" id="ARBA00022516"/>
    </source>
</evidence>
<keyword evidence="9" id="KW-0444">Lipid biosynthesis</keyword>
<proteinExistence type="inferred from homology"/>
<keyword evidence="8" id="KW-0963">Cytoplasm</keyword>
<evidence type="ECO:0000256" key="3">
    <source>
        <dbReference type="ARBA" id="ARBA00004496"/>
    </source>
</evidence>
<evidence type="ECO:0000256" key="11">
    <source>
        <dbReference type="ARBA" id="ARBA00023027"/>
    </source>
</evidence>
<comment type="caution">
    <text evidence="18">The sequence shown here is derived from an EMBL/GenBank/DDBJ whole genome shotgun (WGS) entry which is preliminary data.</text>
</comment>
<dbReference type="PIRSF" id="PIRSF015578">
    <property type="entry name" value="Myoinos-ppht_syn"/>
    <property type="match status" value="1"/>
</dbReference>
<evidence type="ECO:0000256" key="12">
    <source>
        <dbReference type="ARBA" id="ARBA00023098"/>
    </source>
</evidence>
<dbReference type="EMBL" id="AFNH02000958">
    <property type="protein sequence ID" value="EZG48822.1"/>
    <property type="molecule type" value="Genomic_DNA"/>
</dbReference>
<keyword evidence="13" id="KW-0594">Phospholipid biosynthesis</keyword>
<name>A0A023B293_GRENI</name>
<dbReference type="Gene3D" id="3.40.50.720">
    <property type="entry name" value="NAD(P)-binding Rossmann-like Domain"/>
    <property type="match status" value="2"/>
</dbReference>
<comment type="subcellular location">
    <subcellularLocation>
        <location evidence="3">Cytoplasm</location>
    </subcellularLocation>
</comment>
<comment type="cofactor">
    <cofactor evidence="2">
        <name>NAD(+)</name>
        <dbReference type="ChEBI" id="CHEBI:57540"/>
    </cofactor>
</comment>
<comment type="subunit">
    <text evidence="6">Homotetramer.</text>
</comment>